<dbReference type="InterPro" id="IPR001179">
    <property type="entry name" value="PPIase_FKBP_dom"/>
</dbReference>
<dbReference type="EC" id="5.2.1.8" evidence="2 5"/>
<feature type="compositionally biased region" description="Basic residues" evidence="6">
    <location>
        <begin position="40"/>
        <end position="49"/>
    </location>
</feature>
<comment type="catalytic activity">
    <reaction evidence="1 5">
        <text>[protein]-peptidylproline (omega=180) = [protein]-peptidylproline (omega=0)</text>
        <dbReference type="Rhea" id="RHEA:16237"/>
        <dbReference type="Rhea" id="RHEA-COMP:10747"/>
        <dbReference type="Rhea" id="RHEA-COMP:10748"/>
        <dbReference type="ChEBI" id="CHEBI:83833"/>
        <dbReference type="ChEBI" id="CHEBI:83834"/>
        <dbReference type="EC" id="5.2.1.8"/>
    </reaction>
</comment>
<dbReference type="OMA" id="ALIMWIV"/>
<evidence type="ECO:0000256" key="5">
    <source>
        <dbReference type="PROSITE-ProRule" id="PRU00277"/>
    </source>
</evidence>
<evidence type="ECO:0000256" key="4">
    <source>
        <dbReference type="ARBA" id="ARBA00023235"/>
    </source>
</evidence>
<keyword evidence="9" id="KW-1185">Reference proteome</keyword>
<dbReference type="OrthoDB" id="1902587at2759"/>
<organism evidence="8 9">
    <name type="scientific">Vitrella brassicaformis (strain CCMP3155)</name>
    <dbReference type="NCBI Taxonomy" id="1169540"/>
    <lineage>
        <taxon>Eukaryota</taxon>
        <taxon>Sar</taxon>
        <taxon>Alveolata</taxon>
        <taxon>Colpodellida</taxon>
        <taxon>Vitrellaceae</taxon>
        <taxon>Vitrella</taxon>
    </lineage>
</organism>
<evidence type="ECO:0000256" key="2">
    <source>
        <dbReference type="ARBA" id="ARBA00013194"/>
    </source>
</evidence>
<evidence type="ECO:0000256" key="3">
    <source>
        <dbReference type="ARBA" id="ARBA00023110"/>
    </source>
</evidence>
<dbReference type="Gene3D" id="3.10.50.40">
    <property type="match status" value="1"/>
</dbReference>
<dbReference type="STRING" id="1169540.A0A0G4GFV8"/>
<proteinExistence type="predicted"/>
<dbReference type="PANTHER" id="PTHR10516:SF443">
    <property type="entry name" value="FK506-BINDING PROTEIN 59-RELATED"/>
    <property type="match status" value="1"/>
</dbReference>
<evidence type="ECO:0000256" key="6">
    <source>
        <dbReference type="SAM" id="MobiDB-lite"/>
    </source>
</evidence>
<dbReference type="InterPro" id="IPR046357">
    <property type="entry name" value="PPIase_dom_sf"/>
</dbReference>
<dbReference type="InterPro" id="IPR050689">
    <property type="entry name" value="FKBP-type_PPIase"/>
</dbReference>
<reference evidence="8 9" key="1">
    <citation type="submission" date="2014-11" db="EMBL/GenBank/DDBJ databases">
        <authorList>
            <person name="Zhu J."/>
            <person name="Qi W."/>
            <person name="Song R."/>
        </authorList>
    </citation>
    <scope>NUCLEOTIDE SEQUENCE [LARGE SCALE GENOMIC DNA]</scope>
</reference>
<feature type="compositionally biased region" description="Low complexity" evidence="6">
    <location>
        <begin position="23"/>
        <end position="36"/>
    </location>
</feature>
<evidence type="ECO:0000313" key="9">
    <source>
        <dbReference type="Proteomes" id="UP000041254"/>
    </source>
</evidence>
<keyword evidence="4 5" id="KW-0413">Isomerase</keyword>
<evidence type="ECO:0000259" key="7">
    <source>
        <dbReference type="PROSITE" id="PS50059"/>
    </source>
</evidence>
<evidence type="ECO:0000313" key="8">
    <source>
        <dbReference type="EMBL" id="CEM28198.1"/>
    </source>
</evidence>
<evidence type="ECO:0000256" key="1">
    <source>
        <dbReference type="ARBA" id="ARBA00000971"/>
    </source>
</evidence>
<dbReference type="AlphaFoldDB" id="A0A0G4GFV8"/>
<feature type="region of interest" description="Disordered" evidence="6">
    <location>
        <begin position="1"/>
        <end position="68"/>
    </location>
</feature>
<dbReference type="Pfam" id="PF00254">
    <property type="entry name" value="FKBP_C"/>
    <property type="match status" value="1"/>
</dbReference>
<accession>A0A0G4GFV8</accession>
<dbReference type="PANTHER" id="PTHR10516">
    <property type="entry name" value="PEPTIDYL-PROLYL CIS-TRANS ISOMERASE"/>
    <property type="match status" value="1"/>
</dbReference>
<dbReference type="CDD" id="cd00934">
    <property type="entry name" value="PTB"/>
    <property type="match status" value="1"/>
</dbReference>
<dbReference type="InParanoid" id="A0A0G4GFV8"/>
<dbReference type="Proteomes" id="UP000041254">
    <property type="component" value="Unassembled WGS sequence"/>
</dbReference>
<dbReference type="GO" id="GO:0005737">
    <property type="term" value="C:cytoplasm"/>
    <property type="evidence" value="ECO:0007669"/>
    <property type="project" value="TreeGrafter"/>
</dbReference>
<name>A0A0G4GFV8_VITBC</name>
<dbReference type="EMBL" id="CDMY01000646">
    <property type="protein sequence ID" value="CEM28198.1"/>
    <property type="molecule type" value="Genomic_DNA"/>
</dbReference>
<feature type="domain" description="PPIase FKBP-type" evidence="7">
    <location>
        <begin position="116"/>
        <end position="208"/>
    </location>
</feature>
<dbReference type="PROSITE" id="PS50059">
    <property type="entry name" value="FKBP_PPIASE"/>
    <property type="match status" value="1"/>
</dbReference>
<sequence>MAASTEAPVPQHGRPSLAKGDSAVVAAATAATAATADHQHQHRPSRVVRPRTPEYRTKEPSLDGLFPKSPGRYTLENLNLQSLGVEVFSRERVRGLSGVEVKTVINGDFVKKPRKGSTVVLHYIAFYSTDHTHGKMFDCTYNRGRPLKFRVGCHAVFSGLEECVRLMCEGEKSLCYIPPHMAFGTRGFPALVPPNAALIMWIVLEEILPVGYEALRSLGGHSFKYA</sequence>
<dbReference type="VEuPathDB" id="CryptoDB:Vbra_17674"/>
<dbReference type="PhylomeDB" id="A0A0G4GFV8"/>
<feature type="compositionally biased region" description="Basic and acidic residues" evidence="6">
    <location>
        <begin position="51"/>
        <end position="61"/>
    </location>
</feature>
<dbReference type="SUPFAM" id="SSF54534">
    <property type="entry name" value="FKBP-like"/>
    <property type="match status" value="1"/>
</dbReference>
<gene>
    <name evidence="8" type="ORF">Vbra_17674</name>
</gene>
<dbReference type="GO" id="GO:0003755">
    <property type="term" value="F:peptidyl-prolyl cis-trans isomerase activity"/>
    <property type="evidence" value="ECO:0007669"/>
    <property type="project" value="UniProtKB-KW"/>
</dbReference>
<protein>
    <recommendedName>
        <fullName evidence="2 5">peptidylprolyl isomerase</fullName>
        <ecNumber evidence="2 5">5.2.1.8</ecNumber>
    </recommendedName>
</protein>
<keyword evidence="3 5" id="KW-0697">Rotamase</keyword>